<dbReference type="AlphaFoldDB" id="A0A9K3E3Y7"/>
<keyword evidence="1" id="KW-0472">Membrane</keyword>
<gene>
    <name evidence="2" type="ORF">HanXRQr2_Chr15g0706411</name>
</gene>
<sequence length="119" mass="13601">MVMVNSKNPTKPTHTHPYLYSCVIFLVSFLLFSLPCSALSTLLMAGDPINLDISDDEFYPTEPIWDLSDEEDKESEDELFWEREFTDELEGLSVDEEVKEFDPEGDLAYLEALLVGNLM</sequence>
<dbReference type="Proteomes" id="UP000215914">
    <property type="component" value="Unassembled WGS sequence"/>
</dbReference>
<feature type="transmembrane region" description="Helical" evidence="1">
    <location>
        <begin position="18"/>
        <end position="45"/>
    </location>
</feature>
<reference evidence="2" key="2">
    <citation type="submission" date="2020-06" db="EMBL/GenBank/DDBJ databases">
        <title>Helianthus annuus Genome sequencing and assembly Release 2.</title>
        <authorList>
            <person name="Gouzy J."/>
            <person name="Langlade N."/>
            <person name="Munos S."/>
        </authorList>
    </citation>
    <scope>NUCLEOTIDE SEQUENCE</scope>
    <source>
        <tissue evidence="2">Leaves</tissue>
    </source>
</reference>
<keyword evidence="1" id="KW-1133">Transmembrane helix</keyword>
<protein>
    <submittedName>
        <fullName evidence="2">Uncharacterized protein</fullName>
    </submittedName>
</protein>
<comment type="caution">
    <text evidence="2">The sequence shown here is derived from an EMBL/GenBank/DDBJ whole genome shotgun (WGS) entry which is preliminary data.</text>
</comment>
<proteinExistence type="predicted"/>
<evidence type="ECO:0000313" key="3">
    <source>
        <dbReference type="Proteomes" id="UP000215914"/>
    </source>
</evidence>
<accession>A0A9K3E3Y7</accession>
<evidence type="ECO:0000256" key="1">
    <source>
        <dbReference type="SAM" id="Phobius"/>
    </source>
</evidence>
<dbReference type="Gramene" id="mRNA:HanXRQr2_Chr15g0706411">
    <property type="protein sequence ID" value="CDS:HanXRQr2_Chr15g0706411.1"/>
    <property type="gene ID" value="HanXRQr2_Chr15g0706411"/>
</dbReference>
<organism evidence="2 3">
    <name type="scientific">Helianthus annuus</name>
    <name type="common">Common sunflower</name>
    <dbReference type="NCBI Taxonomy" id="4232"/>
    <lineage>
        <taxon>Eukaryota</taxon>
        <taxon>Viridiplantae</taxon>
        <taxon>Streptophyta</taxon>
        <taxon>Embryophyta</taxon>
        <taxon>Tracheophyta</taxon>
        <taxon>Spermatophyta</taxon>
        <taxon>Magnoliopsida</taxon>
        <taxon>eudicotyledons</taxon>
        <taxon>Gunneridae</taxon>
        <taxon>Pentapetalae</taxon>
        <taxon>asterids</taxon>
        <taxon>campanulids</taxon>
        <taxon>Asterales</taxon>
        <taxon>Asteraceae</taxon>
        <taxon>Asteroideae</taxon>
        <taxon>Heliantheae alliance</taxon>
        <taxon>Heliantheae</taxon>
        <taxon>Helianthus</taxon>
    </lineage>
</organism>
<dbReference type="EMBL" id="MNCJ02000330">
    <property type="protein sequence ID" value="KAF5765664.1"/>
    <property type="molecule type" value="Genomic_DNA"/>
</dbReference>
<reference evidence="2" key="1">
    <citation type="journal article" date="2017" name="Nature">
        <title>The sunflower genome provides insights into oil metabolism, flowering and Asterid evolution.</title>
        <authorList>
            <person name="Badouin H."/>
            <person name="Gouzy J."/>
            <person name="Grassa C.J."/>
            <person name="Murat F."/>
            <person name="Staton S.E."/>
            <person name="Cottret L."/>
            <person name="Lelandais-Briere C."/>
            <person name="Owens G.L."/>
            <person name="Carrere S."/>
            <person name="Mayjonade B."/>
            <person name="Legrand L."/>
            <person name="Gill N."/>
            <person name="Kane N.C."/>
            <person name="Bowers J.E."/>
            <person name="Hubner S."/>
            <person name="Bellec A."/>
            <person name="Berard A."/>
            <person name="Berges H."/>
            <person name="Blanchet N."/>
            <person name="Boniface M.C."/>
            <person name="Brunel D."/>
            <person name="Catrice O."/>
            <person name="Chaidir N."/>
            <person name="Claudel C."/>
            <person name="Donnadieu C."/>
            <person name="Faraut T."/>
            <person name="Fievet G."/>
            <person name="Helmstetter N."/>
            <person name="King M."/>
            <person name="Knapp S.J."/>
            <person name="Lai Z."/>
            <person name="Le Paslier M.C."/>
            <person name="Lippi Y."/>
            <person name="Lorenzon L."/>
            <person name="Mandel J.R."/>
            <person name="Marage G."/>
            <person name="Marchand G."/>
            <person name="Marquand E."/>
            <person name="Bret-Mestries E."/>
            <person name="Morien E."/>
            <person name="Nambeesan S."/>
            <person name="Nguyen T."/>
            <person name="Pegot-Espagnet P."/>
            <person name="Pouilly N."/>
            <person name="Raftis F."/>
            <person name="Sallet E."/>
            <person name="Schiex T."/>
            <person name="Thomas J."/>
            <person name="Vandecasteele C."/>
            <person name="Vares D."/>
            <person name="Vear F."/>
            <person name="Vautrin S."/>
            <person name="Crespi M."/>
            <person name="Mangin B."/>
            <person name="Burke J.M."/>
            <person name="Salse J."/>
            <person name="Munos S."/>
            <person name="Vincourt P."/>
            <person name="Rieseberg L.H."/>
            <person name="Langlade N.B."/>
        </authorList>
    </citation>
    <scope>NUCLEOTIDE SEQUENCE</scope>
    <source>
        <tissue evidence="2">Leaves</tissue>
    </source>
</reference>
<keyword evidence="1" id="KW-0812">Transmembrane</keyword>
<name>A0A9K3E3Y7_HELAN</name>
<evidence type="ECO:0000313" key="2">
    <source>
        <dbReference type="EMBL" id="KAF5765664.1"/>
    </source>
</evidence>
<keyword evidence="3" id="KW-1185">Reference proteome</keyword>